<proteinExistence type="predicted"/>
<evidence type="ECO:0000313" key="2">
    <source>
        <dbReference type="Proteomes" id="UP000267400"/>
    </source>
</evidence>
<comment type="caution">
    <text evidence="1">The sequence shown here is derived from an EMBL/GenBank/DDBJ whole genome shotgun (WGS) entry which is preliminary data.</text>
</comment>
<dbReference type="Proteomes" id="UP000267400">
    <property type="component" value="Unassembled WGS sequence"/>
</dbReference>
<dbReference type="OrthoDB" id="6912497at2"/>
<dbReference type="AlphaFoldDB" id="A0A431UZQ8"/>
<gene>
    <name evidence="1" type="ORF">EKG36_17035</name>
</gene>
<name>A0A431UZQ8_9GAMM</name>
<dbReference type="RefSeq" id="WP_126486280.1">
    <property type="nucleotide sequence ID" value="NZ_RXNS01000018.1"/>
</dbReference>
<reference evidence="1 2" key="1">
    <citation type="submission" date="2018-12" db="EMBL/GenBank/DDBJ databases">
        <authorList>
            <person name="Yu L."/>
        </authorList>
    </citation>
    <scope>NUCLEOTIDE SEQUENCE [LARGE SCALE GENOMIC DNA]</scope>
    <source>
        <strain evidence="1 2">11S</strain>
    </source>
</reference>
<protein>
    <submittedName>
        <fullName evidence="1">Uncharacterized protein</fullName>
    </submittedName>
</protein>
<accession>A0A431UZQ8</accession>
<evidence type="ECO:0000313" key="1">
    <source>
        <dbReference type="EMBL" id="RTQ99929.1"/>
    </source>
</evidence>
<dbReference type="EMBL" id="RXNS01000018">
    <property type="protein sequence ID" value="RTQ99929.1"/>
    <property type="molecule type" value="Genomic_DNA"/>
</dbReference>
<keyword evidence="2" id="KW-1185">Reference proteome</keyword>
<organism evidence="1 2">
    <name type="scientific">Halomonas nitroreducens</name>
    <dbReference type="NCBI Taxonomy" id="447425"/>
    <lineage>
        <taxon>Bacteria</taxon>
        <taxon>Pseudomonadati</taxon>
        <taxon>Pseudomonadota</taxon>
        <taxon>Gammaproteobacteria</taxon>
        <taxon>Oceanospirillales</taxon>
        <taxon>Halomonadaceae</taxon>
        <taxon>Halomonas</taxon>
    </lineage>
</organism>
<sequence length="97" mass="10989">MELAYFASWYTEYRVNHVLPKAIPKGWVQEWSRPLPESEWTQPSAELTELSRQVTAAYERGETFLDLGPVEARFGQSNVGEAPKPAYRSVPFATNVG</sequence>